<organism evidence="1 2">
    <name type="scientific">Xylanibacillus composti</name>
    <dbReference type="NCBI Taxonomy" id="1572762"/>
    <lineage>
        <taxon>Bacteria</taxon>
        <taxon>Bacillati</taxon>
        <taxon>Bacillota</taxon>
        <taxon>Bacilli</taxon>
        <taxon>Bacillales</taxon>
        <taxon>Paenibacillaceae</taxon>
        <taxon>Xylanibacillus</taxon>
    </lineage>
</organism>
<evidence type="ECO:0008006" key="3">
    <source>
        <dbReference type="Google" id="ProtNLM"/>
    </source>
</evidence>
<sequence>MTALHMSISEEHHFWLANLRDHACLIRDHLSPGEDTWLELAEQYRMHFEQLLEEAQWMRSKQQEDQGEAVEFAHRAQAAAYGYFRFEGRMQHLRLHNQVELQLTPSSLNSSLNENQEYLRLLYYWSRGESAPHLPLADLTGLWLESLLGAASRLHRALDETEHALAQQASLIKRQLQAQLLKNAAIRGYLRFTPEGFPLQRSFMEEVSQAAQQCADFSAHLTRLHREGRVTNSCSLQHLLHVQHEVRHFLNRLSAYMHAERNSFPG</sequence>
<dbReference type="SUPFAM" id="SSF158430">
    <property type="entry name" value="Bacillus cereus metalloprotein-like"/>
    <property type="match status" value="2"/>
</dbReference>
<evidence type="ECO:0000313" key="2">
    <source>
        <dbReference type="Proteomes" id="UP000677918"/>
    </source>
</evidence>
<dbReference type="EMBL" id="BOVK01000064">
    <property type="protein sequence ID" value="GIQ70946.1"/>
    <property type="molecule type" value="Genomic_DNA"/>
</dbReference>
<evidence type="ECO:0000313" key="1">
    <source>
        <dbReference type="EMBL" id="GIQ70946.1"/>
    </source>
</evidence>
<dbReference type="Pfam" id="PF11155">
    <property type="entry name" value="DUF2935"/>
    <property type="match status" value="2"/>
</dbReference>
<dbReference type="AlphaFoldDB" id="A0A8J4H6T7"/>
<proteinExistence type="predicted"/>
<reference evidence="1" key="1">
    <citation type="submission" date="2021-04" db="EMBL/GenBank/DDBJ databases">
        <title>Draft genome sequence of Xylanibacillus composti strain K13.</title>
        <authorList>
            <person name="Uke A."/>
            <person name="Chhe C."/>
            <person name="Baramee S."/>
            <person name="Kosugi A."/>
        </authorList>
    </citation>
    <scope>NUCLEOTIDE SEQUENCE</scope>
    <source>
        <strain evidence="1">K13</strain>
    </source>
</reference>
<gene>
    <name evidence="1" type="ORF">XYCOK13_37700</name>
</gene>
<name>A0A8J4H6T7_9BACL</name>
<dbReference type="RefSeq" id="WP_213413752.1">
    <property type="nucleotide sequence ID" value="NZ_BOVK01000064.1"/>
</dbReference>
<comment type="caution">
    <text evidence="1">The sequence shown here is derived from an EMBL/GenBank/DDBJ whole genome shotgun (WGS) entry which is preliminary data.</text>
</comment>
<dbReference type="Proteomes" id="UP000677918">
    <property type="component" value="Unassembled WGS sequence"/>
</dbReference>
<dbReference type="InterPro" id="IPR021328">
    <property type="entry name" value="CotB-like"/>
</dbReference>
<keyword evidence="2" id="KW-1185">Reference proteome</keyword>
<protein>
    <recommendedName>
        <fullName evidence="3">DUF2935 domain-containing protein</fullName>
    </recommendedName>
</protein>
<dbReference type="Gene3D" id="1.20.1260.120">
    <property type="entry name" value="Protein of unknown function DUF2935"/>
    <property type="match status" value="1"/>
</dbReference>
<accession>A0A8J4H6T7</accession>